<proteinExistence type="predicted"/>
<dbReference type="InterPro" id="IPR025745">
    <property type="entry name" value="Mrr-like_N_dom"/>
</dbReference>
<dbReference type="InterPro" id="IPR011704">
    <property type="entry name" value="ATPase_dyneun-rel_AAA"/>
</dbReference>
<comment type="caution">
    <text evidence="2">The sequence shown here is derived from an EMBL/GenBank/DDBJ whole genome shotgun (WGS) entry which is preliminary data.</text>
</comment>
<dbReference type="AlphaFoldDB" id="C6LHT9"/>
<gene>
    <name evidence="2" type="ORF">BRYFOR_08203</name>
</gene>
<dbReference type="eggNOG" id="COG1401">
    <property type="taxonomic scope" value="Bacteria"/>
</dbReference>
<evidence type="ECO:0000313" key="3">
    <source>
        <dbReference type="Proteomes" id="UP000005561"/>
    </source>
</evidence>
<dbReference type="InterPro" id="IPR052934">
    <property type="entry name" value="Methyl-DNA_Rec/Restrict_Enz"/>
</dbReference>
<dbReference type="PANTHER" id="PTHR37291">
    <property type="entry name" value="5-METHYLCYTOSINE-SPECIFIC RESTRICTION ENZYME B"/>
    <property type="match status" value="1"/>
</dbReference>
<dbReference type="eggNOG" id="COG4127">
    <property type="taxonomic scope" value="Bacteria"/>
</dbReference>
<dbReference type="GO" id="GO:0016887">
    <property type="term" value="F:ATP hydrolysis activity"/>
    <property type="evidence" value="ECO:0007669"/>
    <property type="project" value="InterPro"/>
</dbReference>
<dbReference type="Gene3D" id="3.40.50.300">
    <property type="entry name" value="P-loop containing nucleotide triphosphate hydrolases"/>
    <property type="match status" value="1"/>
</dbReference>
<dbReference type="Proteomes" id="UP000005561">
    <property type="component" value="Unassembled WGS sequence"/>
</dbReference>
<dbReference type="STRING" id="168384.SAMN05660368_02546"/>
<dbReference type="InterPro" id="IPR027417">
    <property type="entry name" value="P-loop_NTPase"/>
</dbReference>
<reference evidence="2" key="1">
    <citation type="submission" date="2009-07" db="EMBL/GenBank/DDBJ databases">
        <authorList>
            <person name="Weinstock G."/>
            <person name="Sodergren E."/>
            <person name="Clifton S."/>
            <person name="Fulton L."/>
            <person name="Fulton B."/>
            <person name="Courtney L."/>
            <person name="Fronick C."/>
            <person name="Harrison M."/>
            <person name="Strong C."/>
            <person name="Farmer C."/>
            <person name="Delahaunty K."/>
            <person name="Markovic C."/>
            <person name="Hall O."/>
            <person name="Minx P."/>
            <person name="Tomlinson C."/>
            <person name="Mitreva M."/>
            <person name="Nelson J."/>
            <person name="Hou S."/>
            <person name="Wollam A."/>
            <person name="Pepin K.H."/>
            <person name="Johnson M."/>
            <person name="Bhonagiri V."/>
            <person name="Nash W.E."/>
            <person name="Warren W."/>
            <person name="Chinwalla A."/>
            <person name="Mardis E.R."/>
            <person name="Wilson R.K."/>
        </authorList>
    </citation>
    <scope>NUCLEOTIDE SEQUENCE [LARGE SCALE GENOMIC DNA]</scope>
    <source>
        <strain evidence="2">DSM 14469</strain>
    </source>
</reference>
<dbReference type="GO" id="GO:0005524">
    <property type="term" value="F:ATP binding"/>
    <property type="evidence" value="ECO:0007669"/>
    <property type="project" value="InterPro"/>
</dbReference>
<dbReference type="Pfam" id="PF07728">
    <property type="entry name" value="AAA_5"/>
    <property type="match status" value="1"/>
</dbReference>
<dbReference type="REBASE" id="40993">
    <property type="entry name" value="Mfo14469McrBCP"/>
</dbReference>
<evidence type="ECO:0000259" key="1">
    <source>
        <dbReference type="SMART" id="SM00382"/>
    </source>
</evidence>
<keyword evidence="3" id="KW-1185">Reference proteome</keyword>
<dbReference type="SUPFAM" id="SSF52540">
    <property type="entry name" value="P-loop containing nucleoside triphosphate hydrolases"/>
    <property type="match status" value="1"/>
</dbReference>
<sequence length="829" mass="94805">MAEQFKWVSFYMEFATKLLEYKTDRSSLIETLQKVYSNIGMKLPKLERDNVPKDIDPFTIFGLFNKGITDAKRISILGGIKTLFEIEADVPDDFSGIPVLNNMMATFYAFEGGDRRKDDDIDNLWNAFESAIKLAENDSEESRAAFISAYDQVRSQFAVRWNLTMGLYWIRPYTFISLDSRNREFMSNPDNISANVVAEMKTLKSVPAAEKYLSIRDKCKSAVESGEYGYTSFPELSYKAWIVSVENSEMEKAAKTGTSNAAFLRWFRPVLQSLRDLGGSATPEDTRKKIISNEKLSDEEVNATCGKNNVNKFENEVAFARSYLVKAGYIDNKVYGIWTLTDKGRTVEMTDELASEIFKNGVADNAAKSKEKNSLGDADVATVHYWLYAPGEGASMWEDFYSAGIMGLGWDELGDLNTYASKDEMAQKLRDIHGGDSSYKNSAHAVWQFAHDIKPGDVIFAKRGRSEILGRGVVESDYEYDDNHDGEYPNLRKVKWTHKGSWQSDEMFAMKTLTDVTNYTDFVNKISGFFEDDEEDTKVIDYPAYSVEDFLNEVYMDEKSYNKLVGVLDSKLNIILQGAPGVGKTFVAKRLAYSIMGVKDVERVMMVQFHQSYSYEDFIMGFRPSADGFDIKTGVFYNFCKKAERDSDNKYFFIIDEINRGNLSKIFGELFMLIENDKRGNKNKLQLLYRDEMFYVPENVYIIGMMNTADRSLAMLDYALRRRFAFFELKPAFTTEGFRAYRDGLDNKKFEALVGCVQSLNERIAADESLGEGFCIGHSYFCNMEPEEVTDEKLQGIVEYELIPMLKEYWFDEPLKVKEWSDNLRSAVK</sequence>
<evidence type="ECO:0000313" key="2">
    <source>
        <dbReference type="EMBL" id="EET59829.1"/>
    </source>
</evidence>
<feature type="domain" description="AAA+ ATPase" evidence="1">
    <location>
        <begin position="570"/>
        <end position="731"/>
    </location>
</feature>
<dbReference type="eggNOG" id="COG1715">
    <property type="taxonomic scope" value="Bacteria"/>
</dbReference>
<dbReference type="RefSeq" id="WP_006862987.1">
    <property type="nucleotide sequence ID" value="NZ_ACCL02000015.1"/>
</dbReference>
<dbReference type="Pfam" id="PF14338">
    <property type="entry name" value="Mrr_N"/>
    <property type="match status" value="1"/>
</dbReference>
<dbReference type="EMBL" id="ACCL02000015">
    <property type="protein sequence ID" value="EET59829.1"/>
    <property type="molecule type" value="Genomic_DNA"/>
</dbReference>
<dbReference type="CDD" id="cd00009">
    <property type="entry name" value="AAA"/>
    <property type="match status" value="1"/>
</dbReference>
<accession>C6LHT9</accession>
<dbReference type="SMART" id="SM00382">
    <property type="entry name" value="AAA"/>
    <property type="match status" value="1"/>
</dbReference>
<dbReference type="InterPro" id="IPR003593">
    <property type="entry name" value="AAA+_ATPase"/>
</dbReference>
<dbReference type="PANTHER" id="PTHR37291:SF1">
    <property type="entry name" value="TYPE IV METHYL-DIRECTED RESTRICTION ENZYME ECOKMCRB SUBUNIT"/>
    <property type="match status" value="1"/>
</dbReference>
<dbReference type="OrthoDB" id="9781481at2"/>
<organism evidence="2 3">
    <name type="scientific">Marvinbryantia formatexigens DSM 14469</name>
    <dbReference type="NCBI Taxonomy" id="478749"/>
    <lineage>
        <taxon>Bacteria</taxon>
        <taxon>Bacillati</taxon>
        <taxon>Bacillota</taxon>
        <taxon>Clostridia</taxon>
        <taxon>Lachnospirales</taxon>
        <taxon>Lachnospiraceae</taxon>
        <taxon>Marvinbryantia</taxon>
    </lineage>
</organism>
<name>C6LHT9_9FIRM</name>
<protein>
    <submittedName>
        <fullName evidence="2">ATPase family associated with various cellular activities (AAA)</fullName>
    </submittedName>
</protein>